<dbReference type="PANTHER" id="PTHR20844:SF0">
    <property type="entry name" value="MEDIATOR OF RNA POLYMERASE II TRANSCRIPTION SUBUNIT 9"/>
    <property type="match status" value="1"/>
</dbReference>
<evidence type="ECO:0000256" key="12">
    <source>
        <dbReference type="SAM" id="MobiDB-lite"/>
    </source>
</evidence>
<dbReference type="InterPro" id="IPR039242">
    <property type="entry name" value="MED9_metazoa"/>
</dbReference>
<evidence type="ECO:0000256" key="11">
    <source>
        <dbReference type="SAM" id="Coils"/>
    </source>
</evidence>
<name>A0A9J7N6Q4_BRAFL</name>
<evidence type="ECO:0000256" key="4">
    <source>
        <dbReference type="ARBA" id="ARBA00023015"/>
    </source>
</evidence>
<evidence type="ECO:0000256" key="9">
    <source>
        <dbReference type="ARBA" id="ARBA00025687"/>
    </source>
</evidence>
<proteinExistence type="inferred from homology"/>
<sequence length="492" mass="55295">MALQTHPVYQADRISHEALAAVSQGRQTKSSEDDVDSLNETLMIHSITDYGRHPYRYGIASVNFKGNEKGSKGAGNAKLRKLLLSQLHKQTYNSIILVQECPWDNPLKHLQLNAELEEKFCYTGVKNEAGVIWNSDLFGVKRLDSYMLIGDKYPKLMQHRGRLCICEVTLLDCHTADGNLALEKTPNVSNFIAISWHGPHKCTDAEKQLVLQDLLKFVTFKYMKDKNGPKACVIGGDFNFSIEKACEDLDSYPGLTIAASYGLETIDYFIFTSDLINILHADQLFLEYDAESIYTAQDRERARAEKCKAEPNDVIDHKPVFAVLDLGSPNPFSSPCKLTTRPKVETVTKDGESVMLENGSLDEGMLQQQSNVASNADTDTVDEKEKETQDKSSESEMVEQAGAGNDMSFHPLVRDIIEEKDMESPNVKQKITELKTKFQKCRALVEGISGIDCSEEEQKQQIEQLKQQVTTKTDLLKKYKNLCAFDCLNHDN</sequence>
<dbReference type="GO" id="GO:0003712">
    <property type="term" value="F:transcription coregulator activity"/>
    <property type="evidence" value="ECO:0007669"/>
    <property type="project" value="InterPro"/>
</dbReference>
<keyword evidence="5 11" id="KW-0175">Coiled coil</keyword>
<dbReference type="OrthoDB" id="10045384at2759"/>
<keyword evidence="13" id="KW-1185">Reference proteome</keyword>
<dbReference type="InterPro" id="IPR011425">
    <property type="entry name" value="Med9"/>
</dbReference>
<reference evidence="14" key="2">
    <citation type="submission" date="2025-08" db="UniProtKB">
        <authorList>
            <consortium name="RefSeq"/>
        </authorList>
    </citation>
    <scope>IDENTIFICATION</scope>
    <source>
        <strain evidence="14">S238N-H82</strain>
        <tissue evidence="14">Testes</tissue>
    </source>
</reference>
<evidence type="ECO:0000256" key="1">
    <source>
        <dbReference type="ARBA" id="ARBA00004123"/>
    </source>
</evidence>
<keyword evidence="4" id="KW-0805">Transcription regulation</keyword>
<dbReference type="GeneID" id="118426395"/>
<feature type="region of interest" description="Disordered" evidence="12">
    <location>
        <begin position="371"/>
        <end position="398"/>
    </location>
</feature>
<evidence type="ECO:0000256" key="5">
    <source>
        <dbReference type="ARBA" id="ARBA00023054"/>
    </source>
</evidence>
<keyword evidence="6" id="KW-0010">Activator</keyword>
<protein>
    <recommendedName>
        <fullName evidence="3">Mediator of RNA polymerase II transcription subunit 9</fullName>
    </recommendedName>
    <alternativeName>
        <fullName evidence="10">Mediator complex subunit 9</fullName>
    </alternativeName>
</protein>
<dbReference type="Pfam" id="PF07544">
    <property type="entry name" value="Med9"/>
    <property type="match status" value="1"/>
</dbReference>
<evidence type="ECO:0000256" key="8">
    <source>
        <dbReference type="ARBA" id="ARBA00023242"/>
    </source>
</evidence>
<feature type="coiled-coil region" evidence="11">
    <location>
        <begin position="455"/>
        <end position="482"/>
    </location>
</feature>
<gene>
    <name evidence="14" type="primary">LOC118426395</name>
</gene>
<dbReference type="KEGG" id="bfo:118426395"/>
<dbReference type="PANTHER" id="PTHR20844">
    <property type="entry name" value="MEDIATOR OF RNA POLYMERASE II TRANSCRIPTION, SUBUNIT 9"/>
    <property type="match status" value="1"/>
</dbReference>
<accession>A0A9J7N6Q4</accession>
<keyword evidence="7" id="KW-0804">Transcription</keyword>
<dbReference type="AlphaFoldDB" id="A0A9J7N6Q4"/>
<comment type="similarity">
    <text evidence="2">Belongs to the Mediator complex subunit 9 family.</text>
</comment>
<dbReference type="Proteomes" id="UP000001554">
    <property type="component" value="Chromosome 11"/>
</dbReference>
<dbReference type="GO" id="GO:0006357">
    <property type="term" value="P:regulation of transcription by RNA polymerase II"/>
    <property type="evidence" value="ECO:0007669"/>
    <property type="project" value="InterPro"/>
</dbReference>
<organism evidence="13 14">
    <name type="scientific">Branchiostoma floridae</name>
    <name type="common">Florida lancelet</name>
    <name type="synonym">Amphioxus</name>
    <dbReference type="NCBI Taxonomy" id="7739"/>
    <lineage>
        <taxon>Eukaryota</taxon>
        <taxon>Metazoa</taxon>
        <taxon>Chordata</taxon>
        <taxon>Cephalochordata</taxon>
        <taxon>Leptocardii</taxon>
        <taxon>Amphioxiformes</taxon>
        <taxon>Branchiostomatidae</taxon>
        <taxon>Branchiostoma</taxon>
    </lineage>
</organism>
<dbReference type="SUPFAM" id="SSF140718">
    <property type="entry name" value="Mediator hinge subcomplex-like"/>
    <property type="match status" value="1"/>
</dbReference>
<evidence type="ECO:0000256" key="6">
    <source>
        <dbReference type="ARBA" id="ARBA00023159"/>
    </source>
</evidence>
<dbReference type="SUPFAM" id="SSF56219">
    <property type="entry name" value="DNase I-like"/>
    <property type="match status" value="1"/>
</dbReference>
<evidence type="ECO:0000256" key="10">
    <source>
        <dbReference type="ARBA" id="ARBA00031260"/>
    </source>
</evidence>
<evidence type="ECO:0000256" key="2">
    <source>
        <dbReference type="ARBA" id="ARBA00008089"/>
    </source>
</evidence>
<feature type="compositionally biased region" description="Basic and acidic residues" evidence="12">
    <location>
        <begin position="381"/>
        <end position="394"/>
    </location>
</feature>
<dbReference type="RefSeq" id="XP_035691651.1">
    <property type="nucleotide sequence ID" value="XM_035835758.1"/>
</dbReference>
<dbReference type="InterPro" id="IPR036691">
    <property type="entry name" value="Endo/exonu/phosph_ase_sf"/>
</dbReference>
<evidence type="ECO:0000256" key="7">
    <source>
        <dbReference type="ARBA" id="ARBA00023163"/>
    </source>
</evidence>
<evidence type="ECO:0000256" key="3">
    <source>
        <dbReference type="ARBA" id="ARBA00020636"/>
    </source>
</evidence>
<evidence type="ECO:0000313" key="13">
    <source>
        <dbReference type="Proteomes" id="UP000001554"/>
    </source>
</evidence>
<evidence type="ECO:0000313" key="14">
    <source>
        <dbReference type="RefSeq" id="XP_035691651.1"/>
    </source>
</evidence>
<keyword evidence="8" id="KW-0539">Nucleus</keyword>
<dbReference type="GO" id="GO:0016592">
    <property type="term" value="C:mediator complex"/>
    <property type="evidence" value="ECO:0000318"/>
    <property type="project" value="GO_Central"/>
</dbReference>
<dbReference type="InterPro" id="IPR037212">
    <property type="entry name" value="Med7/Med21-like"/>
</dbReference>
<comment type="function">
    <text evidence="9">Component of the Mediator complex, a coactivator involved in the regulated transcription of nearly all RNA polymerase II-dependent genes. Mediator functions as a bridge to convey information from gene-specific regulatory proteins to the basal RNA polymerase II transcription machinery. Mediator is recruited to promoters by direct interactions with regulatory proteins and serves as a scaffold for the assembly of a functional preinitiation complex with RNA polymerase II and the general transcription factors.</text>
</comment>
<comment type="subcellular location">
    <subcellularLocation>
        <location evidence="1">Nucleus</location>
    </subcellularLocation>
</comment>
<reference evidence="13" key="1">
    <citation type="journal article" date="2020" name="Nat. Ecol. Evol.">
        <title>Deeply conserved synteny resolves early events in vertebrate evolution.</title>
        <authorList>
            <person name="Simakov O."/>
            <person name="Marletaz F."/>
            <person name="Yue J.X."/>
            <person name="O'Connell B."/>
            <person name="Jenkins J."/>
            <person name="Brandt A."/>
            <person name="Calef R."/>
            <person name="Tung C.H."/>
            <person name="Huang T.K."/>
            <person name="Schmutz J."/>
            <person name="Satoh N."/>
            <person name="Yu J.K."/>
            <person name="Putnam N.H."/>
            <person name="Green R.E."/>
            <person name="Rokhsar D.S."/>
        </authorList>
    </citation>
    <scope>NUCLEOTIDE SEQUENCE [LARGE SCALE GENOMIC DNA]</scope>
    <source>
        <strain evidence="13">S238N-H82</strain>
    </source>
</reference>